<dbReference type="InterPro" id="IPR036188">
    <property type="entry name" value="FAD/NAD-bd_sf"/>
</dbReference>
<evidence type="ECO:0000256" key="3">
    <source>
        <dbReference type="ARBA" id="ARBA00023002"/>
    </source>
</evidence>
<protein>
    <recommendedName>
        <fullName evidence="4">FAD/NAD(P)-binding domain-containing protein</fullName>
    </recommendedName>
</protein>
<dbReference type="Gene3D" id="3.50.50.60">
    <property type="entry name" value="FAD/NAD(P)-binding domain"/>
    <property type="match status" value="2"/>
</dbReference>
<dbReference type="InterPro" id="IPR023753">
    <property type="entry name" value="FAD/NAD-binding_dom"/>
</dbReference>
<organism evidence="5 6">
    <name type="scientific">Gibberella nygamai</name>
    <name type="common">Bean root rot disease fungus</name>
    <name type="synonym">Fusarium nygamai</name>
    <dbReference type="NCBI Taxonomy" id="42673"/>
    <lineage>
        <taxon>Eukaryota</taxon>
        <taxon>Fungi</taxon>
        <taxon>Dikarya</taxon>
        <taxon>Ascomycota</taxon>
        <taxon>Pezizomycotina</taxon>
        <taxon>Sordariomycetes</taxon>
        <taxon>Hypocreomycetidae</taxon>
        <taxon>Hypocreales</taxon>
        <taxon>Nectriaceae</taxon>
        <taxon>Fusarium</taxon>
        <taxon>Fusarium fujikuroi species complex</taxon>
    </lineage>
</organism>
<dbReference type="PRINTS" id="PR00469">
    <property type="entry name" value="PNDRDTASEII"/>
</dbReference>
<evidence type="ECO:0000256" key="2">
    <source>
        <dbReference type="ARBA" id="ARBA00022630"/>
    </source>
</evidence>
<evidence type="ECO:0000313" key="6">
    <source>
        <dbReference type="Proteomes" id="UP000236664"/>
    </source>
</evidence>
<dbReference type="SUPFAM" id="SSF51905">
    <property type="entry name" value="FAD/NAD(P)-binding domain"/>
    <property type="match status" value="1"/>
</dbReference>
<dbReference type="AlphaFoldDB" id="A0A2K0W1R7"/>
<dbReference type="OrthoDB" id="10260355at2759"/>
<accession>A0A2K0W1R7</accession>
<dbReference type="GO" id="GO:0016491">
    <property type="term" value="F:oxidoreductase activity"/>
    <property type="evidence" value="ECO:0007669"/>
    <property type="project" value="UniProtKB-KW"/>
</dbReference>
<dbReference type="GO" id="GO:0097237">
    <property type="term" value="P:cellular response to toxic substance"/>
    <property type="evidence" value="ECO:0007669"/>
    <property type="project" value="UniProtKB-ARBA"/>
</dbReference>
<proteinExistence type="inferred from homology"/>
<feature type="domain" description="FAD/NAD(P)-binding" evidence="4">
    <location>
        <begin position="9"/>
        <end position="176"/>
    </location>
</feature>
<dbReference type="Proteomes" id="UP000236664">
    <property type="component" value="Unassembled WGS sequence"/>
</dbReference>
<sequence>MSTANTTFDALVIGGGPAGLSVATGLVRQVYKVAVFDSGVYRNAPSNHMHNFPAWDHKSPAEFRSKARQDLLDRYADLVQFVDKQVEVAKKTDSGFELVDADGITWAGRKLFLATGWKDLYPDIPGYSECWANGIFHCLFCHGYEDRGKPSAGVLGMNFSGSSPMAPHLARMVLQFADKALIYTNGGDGLGEQIKSDLTATGTDGANSRITVDNRKIMGLPMKSTDSSDIVIKFEDGSELVEGLLAHGPMGQINGPFAEQLGLELTPTGDIKTEGQMFDSGQGSFCSGRLRSYDEGGIPCNWYGTRAKRLDTAAVRGSVSRFQHSIMSFR</sequence>
<keyword evidence="2" id="KW-0285">Flavoprotein</keyword>
<dbReference type="EMBL" id="MTQA01000156">
    <property type="protein sequence ID" value="PNP76219.1"/>
    <property type="molecule type" value="Genomic_DNA"/>
</dbReference>
<dbReference type="STRING" id="42673.A0A2K0W1R7"/>
<keyword evidence="3" id="KW-0560">Oxidoreductase</keyword>
<comment type="similarity">
    <text evidence="1">Belongs to the class-II pyridine nucleotide-disulfide oxidoreductase family.</text>
</comment>
<keyword evidence="6" id="KW-1185">Reference proteome</keyword>
<evidence type="ECO:0000256" key="1">
    <source>
        <dbReference type="ARBA" id="ARBA00009333"/>
    </source>
</evidence>
<dbReference type="PANTHER" id="PTHR48105">
    <property type="entry name" value="THIOREDOXIN REDUCTASE 1-RELATED-RELATED"/>
    <property type="match status" value="1"/>
</dbReference>
<name>A0A2K0W1R7_GIBNY</name>
<comment type="caution">
    <text evidence="5">The sequence shown here is derived from an EMBL/GenBank/DDBJ whole genome shotgun (WGS) entry which is preliminary data.</text>
</comment>
<evidence type="ECO:0000259" key="4">
    <source>
        <dbReference type="Pfam" id="PF07992"/>
    </source>
</evidence>
<gene>
    <name evidence="5" type="ORF">FNYG_10508</name>
</gene>
<dbReference type="Pfam" id="PF07992">
    <property type="entry name" value="Pyr_redox_2"/>
    <property type="match status" value="1"/>
</dbReference>
<dbReference type="InterPro" id="IPR050097">
    <property type="entry name" value="Ferredoxin-NADP_redctase_2"/>
</dbReference>
<evidence type="ECO:0000313" key="5">
    <source>
        <dbReference type="EMBL" id="PNP76219.1"/>
    </source>
</evidence>
<reference evidence="5 6" key="1">
    <citation type="submission" date="2017-06" db="EMBL/GenBank/DDBJ databases">
        <title>Genome of Fusarium nygamai isolate CS10214.</title>
        <authorList>
            <person name="Gardiner D.M."/>
            <person name="Obanor F."/>
            <person name="Kazan K."/>
        </authorList>
    </citation>
    <scope>NUCLEOTIDE SEQUENCE [LARGE SCALE GENOMIC DNA]</scope>
    <source>
        <strain evidence="5 6">CS10214</strain>
    </source>
</reference>